<dbReference type="EMBL" id="JAKUDN010000001">
    <property type="protein sequence ID" value="MCP8352022.1"/>
    <property type="molecule type" value="Genomic_DNA"/>
</dbReference>
<gene>
    <name evidence="1" type="ORF">MKS91_01785</name>
</gene>
<comment type="caution">
    <text evidence="1">The sequence shown here is derived from an EMBL/GenBank/DDBJ whole genome shotgun (WGS) entry which is preliminary data.</text>
</comment>
<protein>
    <recommendedName>
        <fullName evidence="3">DUF4214 domain-containing protein</fullName>
    </recommendedName>
</protein>
<evidence type="ECO:0008006" key="3">
    <source>
        <dbReference type="Google" id="ProtNLM"/>
    </source>
</evidence>
<sequence length="126" mass="14161">MKKGISKESLFDARTSLENSFIDRSSALKVINLKAYPVFIDNSFDSPQLYQSLGHFYFSGAKSDAVGLYKYMQCVEGVASINISHLNSDMHAGYEADEGIKLLHETRNIIKDNDDSVWISFVKAEQ</sequence>
<dbReference type="Proteomes" id="UP001320768">
    <property type="component" value="Unassembled WGS sequence"/>
</dbReference>
<evidence type="ECO:0000313" key="1">
    <source>
        <dbReference type="EMBL" id="MCP8352022.1"/>
    </source>
</evidence>
<evidence type="ECO:0000313" key="2">
    <source>
        <dbReference type="Proteomes" id="UP001320768"/>
    </source>
</evidence>
<reference evidence="1 2" key="1">
    <citation type="journal article" date="2022" name="Nat. Microbiol.">
        <title>The microbiome of a bacterivorous marine choanoflagellate contains a resource-demanding obligate bacterial associate.</title>
        <authorList>
            <person name="Needham D.M."/>
            <person name="Poirier C."/>
            <person name="Bachy C."/>
            <person name="George E.E."/>
            <person name="Wilken S."/>
            <person name="Yung C.C.M."/>
            <person name="Limardo A.J."/>
            <person name="Morando M."/>
            <person name="Sudek L."/>
            <person name="Malmstrom R.R."/>
            <person name="Keeling P.J."/>
            <person name="Santoro A.E."/>
            <person name="Worden A.Z."/>
        </authorList>
    </citation>
    <scope>NUCLEOTIDE SEQUENCE [LARGE SCALE GENOMIC DNA]</scope>
    <source>
        <strain evidence="1 2">Comchoano-2</strain>
    </source>
</reference>
<organism evidence="1 2">
    <name type="scientific">Candidatus Synchoanobacter obligatus</name>
    <dbReference type="NCBI Taxonomy" id="2919597"/>
    <lineage>
        <taxon>Bacteria</taxon>
        <taxon>Pseudomonadati</taxon>
        <taxon>Pseudomonadota</taxon>
        <taxon>Gammaproteobacteria</taxon>
        <taxon>Candidatus Comchoanobacterales</taxon>
        <taxon>Candidatus Comchoanobacteraceae</taxon>
        <taxon>Candidatus Synchoanobacter</taxon>
    </lineage>
</organism>
<proteinExistence type="predicted"/>
<keyword evidence="2" id="KW-1185">Reference proteome</keyword>
<dbReference type="RefSeq" id="WP_258569127.1">
    <property type="nucleotide sequence ID" value="NZ_JAKUDN010000001.1"/>
</dbReference>
<accession>A0ABT1L4D4</accession>
<name>A0ABT1L4D4_9GAMM</name>